<dbReference type="RefSeq" id="WP_209334489.1">
    <property type="nucleotide sequence ID" value="NZ_JAGIYY010000002.1"/>
</dbReference>
<dbReference type="Proteomes" id="UP000666240">
    <property type="component" value="Unassembled WGS sequence"/>
</dbReference>
<comment type="caution">
    <text evidence="1">The sequence shown here is derived from an EMBL/GenBank/DDBJ whole genome shotgun (WGS) entry which is preliminary data.</text>
</comment>
<gene>
    <name evidence="1" type="ORF">J5Y06_07275</name>
</gene>
<reference evidence="1" key="1">
    <citation type="submission" date="2021-03" db="EMBL/GenBank/DDBJ databases">
        <title>Genome sequencing and assembly of Tianweitania sediminis.</title>
        <authorList>
            <person name="Chhetri G."/>
        </authorList>
    </citation>
    <scope>NUCLEOTIDE SEQUENCE</scope>
    <source>
        <strain evidence="1">Z8</strain>
    </source>
</reference>
<proteinExistence type="predicted"/>
<evidence type="ECO:0000313" key="2">
    <source>
        <dbReference type="Proteomes" id="UP000666240"/>
    </source>
</evidence>
<evidence type="ECO:0000313" key="1">
    <source>
        <dbReference type="EMBL" id="MBP0438446.1"/>
    </source>
</evidence>
<protein>
    <submittedName>
        <fullName evidence="1">Uncharacterized protein</fullName>
    </submittedName>
</protein>
<organism evidence="1 2">
    <name type="scientific">Tianweitania sediminis</name>
    <dbReference type="NCBI Taxonomy" id="1502156"/>
    <lineage>
        <taxon>Bacteria</taxon>
        <taxon>Pseudomonadati</taxon>
        <taxon>Pseudomonadota</taxon>
        <taxon>Alphaproteobacteria</taxon>
        <taxon>Hyphomicrobiales</taxon>
        <taxon>Phyllobacteriaceae</taxon>
        <taxon>Tianweitania</taxon>
    </lineage>
</organism>
<keyword evidence="2" id="KW-1185">Reference proteome</keyword>
<dbReference type="EMBL" id="JAGIYY010000002">
    <property type="protein sequence ID" value="MBP0438446.1"/>
    <property type="molecule type" value="Genomic_DNA"/>
</dbReference>
<sequence length="178" mass="19464">MQHVPLTADGRFSAVVRPVFPEQPDRHPVVEDMARAMEEVAGSGGGVTEADLIAAGFSIAAIIEHGPAARKLVGTRITRQIRPIERVPEIIVKCLEARSNDPARLDGEPLSDEAVTAWRHFCTARAAYRLDPWVSQGERCLARLRDFLRGLRLSERAANQVINKVAAAQKAAQARRAA</sequence>
<accession>A0A8J7RHB1</accession>
<dbReference type="AlphaFoldDB" id="A0A8J7RHB1"/>
<name>A0A8J7RHB1_9HYPH</name>